<evidence type="ECO:0000256" key="1">
    <source>
        <dbReference type="SAM" id="MobiDB-lite"/>
    </source>
</evidence>
<name>A0A7J6E4Y7_CANSA</name>
<dbReference type="Proteomes" id="UP000525078">
    <property type="component" value="Unassembled WGS sequence"/>
</dbReference>
<feature type="region of interest" description="Disordered" evidence="1">
    <location>
        <begin position="1"/>
        <end position="57"/>
    </location>
</feature>
<reference evidence="3 4" key="1">
    <citation type="journal article" date="2020" name="bioRxiv">
        <title>Sequence and annotation of 42 cannabis genomes reveals extensive copy number variation in cannabinoid synthesis and pathogen resistance genes.</title>
        <authorList>
            <person name="Mckernan K.J."/>
            <person name="Helbert Y."/>
            <person name="Kane L.T."/>
            <person name="Ebling H."/>
            <person name="Zhang L."/>
            <person name="Liu B."/>
            <person name="Eaton Z."/>
            <person name="Mclaughlin S."/>
            <person name="Kingan S."/>
            <person name="Baybayan P."/>
            <person name="Concepcion G."/>
            <person name="Jordan M."/>
            <person name="Riva A."/>
            <person name="Barbazuk W."/>
            <person name="Harkins T."/>
        </authorList>
    </citation>
    <scope>NUCLEOTIDE SEQUENCE [LARGE SCALE GENOMIC DNA]</scope>
    <source>
        <strain evidence="4">cv. Jamaican Lion 4</strain>
        <tissue evidence="3">Leaf</tissue>
    </source>
</reference>
<protein>
    <recommendedName>
        <fullName evidence="2">Reverse transcriptase zinc-binding domain-containing protein</fullName>
    </recommendedName>
</protein>
<dbReference type="EMBL" id="JAATIP010000303">
    <property type="protein sequence ID" value="KAF4352910.1"/>
    <property type="molecule type" value="Genomic_DNA"/>
</dbReference>
<evidence type="ECO:0000259" key="2">
    <source>
        <dbReference type="Pfam" id="PF13966"/>
    </source>
</evidence>
<dbReference type="Pfam" id="PF13966">
    <property type="entry name" value="zf-RVT"/>
    <property type="match status" value="1"/>
</dbReference>
<evidence type="ECO:0000313" key="4">
    <source>
        <dbReference type="Proteomes" id="UP000525078"/>
    </source>
</evidence>
<proteinExistence type="predicted"/>
<dbReference type="InterPro" id="IPR026960">
    <property type="entry name" value="RVT-Znf"/>
</dbReference>
<organism evidence="3 4">
    <name type="scientific">Cannabis sativa</name>
    <name type="common">Hemp</name>
    <name type="synonym">Marijuana</name>
    <dbReference type="NCBI Taxonomy" id="3483"/>
    <lineage>
        <taxon>Eukaryota</taxon>
        <taxon>Viridiplantae</taxon>
        <taxon>Streptophyta</taxon>
        <taxon>Embryophyta</taxon>
        <taxon>Tracheophyta</taxon>
        <taxon>Spermatophyta</taxon>
        <taxon>Magnoliopsida</taxon>
        <taxon>eudicotyledons</taxon>
        <taxon>Gunneridae</taxon>
        <taxon>Pentapetalae</taxon>
        <taxon>rosids</taxon>
        <taxon>fabids</taxon>
        <taxon>Rosales</taxon>
        <taxon>Cannabaceae</taxon>
        <taxon>Cannabis</taxon>
    </lineage>
</organism>
<gene>
    <name evidence="3" type="ORF">F8388_003301</name>
</gene>
<accession>A0A7J6E4Y7</accession>
<sequence>MARGLQSLTIQEDGGDGTKTVGRVASMIGGPQKGRTLSGRNNIKIRTDGTGGNELGKGAQENVVKMTSHSTDNGDHPMANLGKNPSDEEVILSLMPNVGPSVAQMLDHPHQKVCKSRTPHQHLEPIPIKWNIGLGLEENMAQIVKGSGVIPSDERMVFSQNEEGIQGQALLGPGQKKRKALVHVMPIDGLGQPLPDALVRNMDSDKIFAPEGSPVFVIGKTDKETLLGGGKFLNNSSSRALQRLRTRPEGWRLKTLSYVGRMTAIKAVALAMPGYVNFLFGPTVGNQVNAIDIVEGLGKDRVVWKRSPKGNFSVKEAYWLKNEYKFGDTHDLWNFIWSKEMHPRASLFLWRMCSGALPTRDKLGIGDHLDCLLCDGKVENPLHVFFECNLAKTLWKMW</sequence>
<evidence type="ECO:0000313" key="3">
    <source>
        <dbReference type="EMBL" id="KAF4352910.1"/>
    </source>
</evidence>
<feature type="domain" description="Reverse transcriptase zinc-binding" evidence="2">
    <location>
        <begin position="312"/>
        <end position="395"/>
    </location>
</feature>
<comment type="caution">
    <text evidence="3">The sequence shown here is derived from an EMBL/GenBank/DDBJ whole genome shotgun (WGS) entry which is preliminary data.</text>
</comment>
<feature type="compositionally biased region" description="Polar residues" evidence="1">
    <location>
        <begin position="1"/>
        <end position="10"/>
    </location>
</feature>
<dbReference type="AlphaFoldDB" id="A0A7J6E4Y7"/>